<organism evidence="2 3">
    <name type="scientific">Demequina lignilytica</name>
    <dbReference type="NCBI Taxonomy" id="3051663"/>
    <lineage>
        <taxon>Bacteria</taxon>
        <taxon>Bacillati</taxon>
        <taxon>Actinomycetota</taxon>
        <taxon>Actinomycetes</taxon>
        <taxon>Micrococcales</taxon>
        <taxon>Demequinaceae</taxon>
        <taxon>Demequina</taxon>
    </lineage>
</organism>
<accession>A0AB35MLH7</accession>
<sequence>MKRIIATGFVTALAMVGFAGAASAAPADAACFGQVHKAVNSGFLADAGIHNVGDLVKAVGGQGKNAAAMGICS</sequence>
<gene>
    <name evidence="2" type="ORF">QQ002_13220</name>
</gene>
<comment type="caution">
    <text evidence="2">The sequence shown here is derived from an EMBL/GenBank/DDBJ whole genome shotgun (WGS) entry which is preliminary data.</text>
</comment>
<dbReference type="RefSeq" id="WP_301161051.1">
    <property type="nucleotide sequence ID" value="NZ_JAUHQB010000013.1"/>
</dbReference>
<evidence type="ECO:0000313" key="3">
    <source>
        <dbReference type="Proteomes" id="UP001172756"/>
    </source>
</evidence>
<feature type="chain" id="PRO_5044271747" evidence="1">
    <location>
        <begin position="22"/>
        <end position="73"/>
    </location>
</feature>
<proteinExistence type="predicted"/>
<dbReference type="AlphaFoldDB" id="A0AB35MLH7"/>
<dbReference type="EMBL" id="JAUHQB010000013">
    <property type="protein sequence ID" value="MDN4484503.1"/>
    <property type="molecule type" value="Genomic_DNA"/>
</dbReference>
<dbReference type="Proteomes" id="UP001172756">
    <property type="component" value="Unassembled WGS sequence"/>
</dbReference>
<keyword evidence="1" id="KW-0732">Signal</keyword>
<protein>
    <submittedName>
        <fullName evidence="2">Uncharacterized protein</fullName>
    </submittedName>
</protein>
<feature type="signal peptide" evidence="1">
    <location>
        <begin position="1"/>
        <end position="21"/>
    </location>
</feature>
<reference evidence="2 3" key="1">
    <citation type="submission" date="2023-06" db="EMBL/GenBank/DDBJ databases">
        <title>SYSU T0a273.</title>
        <authorList>
            <person name="Gao L."/>
            <person name="Fang B.-Z."/>
            <person name="Li W.-J."/>
        </authorList>
    </citation>
    <scope>NUCLEOTIDE SEQUENCE [LARGE SCALE GENOMIC DNA]</scope>
    <source>
        <strain evidence="2 3">SYSU T0a273</strain>
    </source>
</reference>
<evidence type="ECO:0000256" key="1">
    <source>
        <dbReference type="SAM" id="SignalP"/>
    </source>
</evidence>
<name>A0AB35MLH7_9MICO</name>
<evidence type="ECO:0000313" key="2">
    <source>
        <dbReference type="EMBL" id="MDN4484503.1"/>
    </source>
</evidence>